<comment type="similarity">
    <text evidence="1">Belongs to the UPF0585 family.</text>
</comment>
<dbReference type="Proteomes" id="UP000092583">
    <property type="component" value="Unassembled WGS sequence"/>
</dbReference>
<dbReference type="PANTHER" id="PTHR20974:SF0">
    <property type="entry name" value="UPF0585 PROTEIN CG18661"/>
    <property type="match status" value="1"/>
</dbReference>
<name>A0A1B9IRE4_9TREE</name>
<evidence type="ECO:0008006" key="4">
    <source>
        <dbReference type="Google" id="ProtNLM"/>
    </source>
</evidence>
<dbReference type="InterPro" id="IPR010342">
    <property type="entry name" value="DUF938"/>
</dbReference>
<dbReference type="InterPro" id="IPR029063">
    <property type="entry name" value="SAM-dependent_MTases_sf"/>
</dbReference>
<keyword evidence="3" id="KW-1185">Reference proteome</keyword>
<reference evidence="2 3" key="1">
    <citation type="submission" date="2013-07" db="EMBL/GenBank/DDBJ databases">
        <title>The Genome Sequence of Kwoniella mangroviensis CBS10435.</title>
        <authorList>
            <consortium name="The Broad Institute Genome Sequencing Platform"/>
            <person name="Cuomo C."/>
            <person name="Litvintseva A."/>
            <person name="Chen Y."/>
            <person name="Heitman J."/>
            <person name="Sun S."/>
            <person name="Springer D."/>
            <person name="Dromer F."/>
            <person name="Young S.K."/>
            <person name="Zeng Q."/>
            <person name="Gargeya S."/>
            <person name="Fitzgerald M."/>
            <person name="Abouelleil A."/>
            <person name="Alvarado L."/>
            <person name="Berlin A.M."/>
            <person name="Chapman S.B."/>
            <person name="Dewar J."/>
            <person name="Goldberg J."/>
            <person name="Griggs A."/>
            <person name="Gujja S."/>
            <person name="Hansen M."/>
            <person name="Howarth C."/>
            <person name="Imamovic A."/>
            <person name="Larimer J."/>
            <person name="McCowan C."/>
            <person name="Murphy C."/>
            <person name="Pearson M."/>
            <person name="Priest M."/>
            <person name="Roberts A."/>
            <person name="Saif S."/>
            <person name="Shea T."/>
            <person name="Sykes S."/>
            <person name="Wortman J."/>
            <person name="Nusbaum C."/>
            <person name="Birren B."/>
        </authorList>
    </citation>
    <scope>NUCLEOTIDE SEQUENCE [LARGE SCALE GENOMIC DNA]</scope>
    <source>
        <strain evidence="2 3">CBS 10435</strain>
    </source>
</reference>
<protein>
    <recommendedName>
        <fullName evidence="4">DUF938 domain-containing protein</fullName>
    </recommendedName>
</protein>
<sequence length="242" mass="27240">MKYPSIITQQGAAERNTQPIIDELAKLINPSTKSQILELGSGSYVHLEAFARRWNNVQWWGTVRDEAEHGQRQYLTSSIAQARSASSRLSENDILLSNLNGPRVLDIEIEDDWKALETAVFYGTAGPFAGFVMINLIHCCPLDAPENIFRHLSPVNPSIDTKLIDTKNGWIAAYGPWLNDDGSYKSDSDEKFDKEYIKSKSPLLGLRSIKSISDIASKWGFVEESRRDLPKGNVFVVWRVKP</sequence>
<dbReference type="Gene3D" id="3.40.50.150">
    <property type="entry name" value="Vaccinia Virus protein VP39"/>
    <property type="match status" value="1"/>
</dbReference>
<proteinExistence type="inferred from homology"/>
<organism evidence="2 3">
    <name type="scientific">Kwoniella mangroviensis CBS 10435</name>
    <dbReference type="NCBI Taxonomy" id="1331196"/>
    <lineage>
        <taxon>Eukaryota</taxon>
        <taxon>Fungi</taxon>
        <taxon>Dikarya</taxon>
        <taxon>Basidiomycota</taxon>
        <taxon>Agaricomycotina</taxon>
        <taxon>Tremellomycetes</taxon>
        <taxon>Tremellales</taxon>
        <taxon>Cryptococcaceae</taxon>
        <taxon>Kwoniella</taxon>
    </lineage>
</organism>
<dbReference type="EMBL" id="KI669462">
    <property type="protein sequence ID" value="OCF58119.1"/>
    <property type="molecule type" value="Genomic_DNA"/>
</dbReference>
<reference evidence="3" key="2">
    <citation type="submission" date="2013-12" db="EMBL/GenBank/DDBJ databases">
        <title>Evolution of pathogenesis and genome organization in the Tremellales.</title>
        <authorList>
            <person name="Cuomo C."/>
            <person name="Litvintseva A."/>
            <person name="Heitman J."/>
            <person name="Chen Y."/>
            <person name="Sun S."/>
            <person name="Springer D."/>
            <person name="Dromer F."/>
            <person name="Young S."/>
            <person name="Zeng Q."/>
            <person name="Chapman S."/>
            <person name="Gujja S."/>
            <person name="Saif S."/>
            <person name="Birren B."/>
        </authorList>
    </citation>
    <scope>NUCLEOTIDE SEQUENCE [LARGE SCALE GENOMIC DNA]</scope>
    <source>
        <strain evidence="3">CBS 10435</strain>
    </source>
</reference>
<evidence type="ECO:0000256" key="1">
    <source>
        <dbReference type="ARBA" id="ARBA00008308"/>
    </source>
</evidence>
<dbReference type="OrthoDB" id="10258744at2759"/>
<gene>
    <name evidence="2" type="ORF">L486_04149</name>
</gene>
<dbReference type="Pfam" id="PF06080">
    <property type="entry name" value="DUF938"/>
    <property type="match status" value="1"/>
</dbReference>
<dbReference type="AlphaFoldDB" id="A0A1B9IRE4"/>
<evidence type="ECO:0000313" key="2">
    <source>
        <dbReference type="EMBL" id="OCF58119.1"/>
    </source>
</evidence>
<dbReference type="PANTHER" id="PTHR20974">
    <property type="entry name" value="UPF0585 PROTEIN CG18661"/>
    <property type="match status" value="1"/>
</dbReference>
<dbReference type="SUPFAM" id="SSF53335">
    <property type="entry name" value="S-adenosyl-L-methionine-dependent methyltransferases"/>
    <property type="match status" value="1"/>
</dbReference>
<evidence type="ECO:0000313" key="3">
    <source>
        <dbReference type="Proteomes" id="UP000092583"/>
    </source>
</evidence>
<accession>A0A1B9IRE4</accession>